<evidence type="ECO:0000313" key="2">
    <source>
        <dbReference type="EMBL" id="PLC51283.1"/>
    </source>
</evidence>
<dbReference type="SMART" id="SM00867">
    <property type="entry name" value="YceI"/>
    <property type="match status" value="1"/>
</dbReference>
<sequence length="196" mass="21381">MTLKSVKTGIATAIALSSLWAGFIYAEPVRYDIEPTHTFVNVEVTHSKTSTTRARFDQVDGFIVLDRKAGTGQADIAINANSISSGIPDFDAHLKNQDFLDVAKAPTAKFIGTDFSFDGDKVKALTGQLTMLGKTAPVTLTASNFNCYDNARMKAQICGGDFETTIKRSQWGMTWGIDKGIPDDVRLLIQIEAIRK</sequence>
<accession>A0A2N4U8D2</accession>
<organism evidence="2 3">
    <name type="scientific">Pollutimonas subterranea</name>
    <dbReference type="NCBI Taxonomy" id="2045210"/>
    <lineage>
        <taxon>Bacteria</taxon>
        <taxon>Pseudomonadati</taxon>
        <taxon>Pseudomonadota</taxon>
        <taxon>Betaproteobacteria</taxon>
        <taxon>Burkholderiales</taxon>
        <taxon>Alcaligenaceae</taxon>
        <taxon>Pollutimonas</taxon>
    </lineage>
</organism>
<name>A0A2N4U8D2_9BURK</name>
<dbReference type="EMBL" id="PDNW01000002">
    <property type="protein sequence ID" value="PLC51283.1"/>
    <property type="molecule type" value="Genomic_DNA"/>
</dbReference>
<dbReference type="RefSeq" id="WP_102072600.1">
    <property type="nucleotide sequence ID" value="NZ_PDNW01000002.1"/>
</dbReference>
<dbReference type="Proteomes" id="UP000234190">
    <property type="component" value="Unassembled WGS sequence"/>
</dbReference>
<keyword evidence="3" id="KW-1185">Reference proteome</keyword>
<comment type="caution">
    <text evidence="2">The sequence shown here is derived from an EMBL/GenBank/DDBJ whole genome shotgun (WGS) entry which is preliminary data.</text>
</comment>
<proteinExistence type="predicted"/>
<evidence type="ECO:0000259" key="1">
    <source>
        <dbReference type="SMART" id="SM00867"/>
    </source>
</evidence>
<dbReference type="AlphaFoldDB" id="A0A2N4U8D2"/>
<evidence type="ECO:0000313" key="3">
    <source>
        <dbReference type="Proteomes" id="UP000234190"/>
    </source>
</evidence>
<dbReference type="SUPFAM" id="SSF101874">
    <property type="entry name" value="YceI-like"/>
    <property type="match status" value="1"/>
</dbReference>
<feature type="domain" description="Lipid/polyisoprenoid-binding YceI-like" evidence="1">
    <location>
        <begin position="30"/>
        <end position="194"/>
    </location>
</feature>
<dbReference type="OrthoDB" id="9811006at2"/>
<dbReference type="PANTHER" id="PTHR34406">
    <property type="entry name" value="PROTEIN YCEI"/>
    <property type="match status" value="1"/>
</dbReference>
<gene>
    <name evidence="2" type="ORF">CR159_03365</name>
</gene>
<dbReference type="InterPro" id="IPR007372">
    <property type="entry name" value="Lipid/polyisoprenoid-bd_YceI"/>
</dbReference>
<dbReference type="InterPro" id="IPR036761">
    <property type="entry name" value="TTHA0802/YceI-like_sf"/>
</dbReference>
<dbReference type="Gene3D" id="2.40.128.110">
    <property type="entry name" value="Lipid/polyisoprenoid-binding, YceI-like"/>
    <property type="match status" value="1"/>
</dbReference>
<dbReference type="Pfam" id="PF04264">
    <property type="entry name" value="YceI"/>
    <property type="match status" value="1"/>
</dbReference>
<reference evidence="2 3" key="1">
    <citation type="submission" date="2017-10" db="EMBL/GenBank/DDBJ databases">
        <title>Two draft genome sequences of Pusillimonas sp. strains isolated from a nitrate- and radionuclide-contaminated groundwater in Russia.</title>
        <authorList>
            <person name="Grouzdev D.S."/>
            <person name="Tourova T.P."/>
            <person name="Goeva M.A."/>
            <person name="Babich T.L."/>
            <person name="Sokolova D.S."/>
            <person name="Abdullin R."/>
            <person name="Poltaraus A.B."/>
            <person name="Toshchakov S.V."/>
            <person name="Nazina T.N."/>
        </authorList>
    </citation>
    <scope>NUCLEOTIDE SEQUENCE [LARGE SCALE GENOMIC DNA]</scope>
    <source>
        <strain evidence="2 3">JR1/69-3-13</strain>
    </source>
</reference>
<protein>
    <submittedName>
        <fullName evidence="2">Polyisoprenoid-binding protein</fullName>
    </submittedName>
</protein>
<dbReference type="PANTHER" id="PTHR34406:SF2">
    <property type="entry name" value="PERIPLASMIC PROTEIN"/>
    <property type="match status" value="1"/>
</dbReference>